<dbReference type="Gene3D" id="3.90.1150.10">
    <property type="entry name" value="Aspartate Aminotransferase, domain 1"/>
    <property type="match status" value="1"/>
</dbReference>
<name>A0A7S4I700_9STRA</name>
<dbReference type="PANTHER" id="PTHR43795">
    <property type="entry name" value="BIFUNCTIONAL ASPARTATE AMINOTRANSFERASE AND GLUTAMATE/ASPARTATE-PREPHENATE AMINOTRANSFERASE-RELATED"/>
    <property type="match status" value="1"/>
</dbReference>
<evidence type="ECO:0000259" key="2">
    <source>
        <dbReference type="Pfam" id="PF00155"/>
    </source>
</evidence>
<evidence type="ECO:0000256" key="1">
    <source>
        <dbReference type="ARBA" id="ARBA00022898"/>
    </source>
</evidence>
<keyword evidence="1" id="KW-0663">Pyridoxal phosphate</keyword>
<dbReference type="GO" id="GO:0008483">
    <property type="term" value="F:transaminase activity"/>
    <property type="evidence" value="ECO:0007669"/>
    <property type="project" value="TreeGrafter"/>
</dbReference>
<sequence length="183" mass="20688">MLWALSKDFGASGFRIGVLYSQNIMLLQALSNLNIFSGVSHPMQQMISDVLKDDSFIDQYLAEARSKLLTSLKICTDKLEEMVIPFVPPEAGIFVYCDFSTLLPSQDFIGENRFMALVQEAARVVMTPGQAQRDRKPGMMRICYAWVTPEVLQIAMERLSRLTANIRKIGWDELEHTSSGVFE</sequence>
<dbReference type="AlphaFoldDB" id="A0A7S4I700"/>
<dbReference type="InterPro" id="IPR015422">
    <property type="entry name" value="PyrdxlP-dep_Trfase_small"/>
</dbReference>
<dbReference type="Pfam" id="PF00155">
    <property type="entry name" value="Aminotran_1_2"/>
    <property type="match status" value="1"/>
</dbReference>
<accession>A0A7S4I700</accession>
<evidence type="ECO:0000313" key="3">
    <source>
        <dbReference type="EMBL" id="CAE2220559.1"/>
    </source>
</evidence>
<proteinExistence type="predicted"/>
<dbReference type="InterPro" id="IPR004839">
    <property type="entry name" value="Aminotransferase_I/II_large"/>
</dbReference>
<dbReference type="GO" id="GO:0030170">
    <property type="term" value="F:pyridoxal phosphate binding"/>
    <property type="evidence" value="ECO:0007669"/>
    <property type="project" value="InterPro"/>
</dbReference>
<dbReference type="InterPro" id="IPR015424">
    <property type="entry name" value="PyrdxlP-dep_Trfase"/>
</dbReference>
<organism evidence="3">
    <name type="scientific">Odontella aurita</name>
    <dbReference type="NCBI Taxonomy" id="265563"/>
    <lineage>
        <taxon>Eukaryota</taxon>
        <taxon>Sar</taxon>
        <taxon>Stramenopiles</taxon>
        <taxon>Ochrophyta</taxon>
        <taxon>Bacillariophyta</taxon>
        <taxon>Mediophyceae</taxon>
        <taxon>Biddulphiophycidae</taxon>
        <taxon>Eupodiscales</taxon>
        <taxon>Odontellaceae</taxon>
        <taxon>Odontella</taxon>
    </lineage>
</organism>
<dbReference type="InterPro" id="IPR050478">
    <property type="entry name" value="Ethylene_sulfur-biosynth"/>
</dbReference>
<gene>
    <name evidence="3" type="ORF">OAUR00152_LOCUS8180</name>
</gene>
<dbReference type="PANTHER" id="PTHR43795:SF39">
    <property type="entry name" value="AMINOTRANSFERASE CLASS I_CLASSII DOMAIN-CONTAINING PROTEIN"/>
    <property type="match status" value="1"/>
</dbReference>
<dbReference type="GO" id="GO:0006520">
    <property type="term" value="P:amino acid metabolic process"/>
    <property type="evidence" value="ECO:0007669"/>
    <property type="project" value="TreeGrafter"/>
</dbReference>
<dbReference type="SUPFAM" id="SSF53383">
    <property type="entry name" value="PLP-dependent transferases"/>
    <property type="match status" value="1"/>
</dbReference>
<reference evidence="3" key="1">
    <citation type="submission" date="2021-01" db="EMBL/GenBank/DDBJ databases">
        <authorList>
            <person name="Corre E."/>
            <person name="Pelletier E."/>
            <person name="Niang G."/>
            <person name="Scheremetjew M."/>
            <person name="Finn R."/>
            <person name="Kale V."/>
            <person name="Holt S."/>
            <person name="Cochrane G."/>
            <person name="Meng A."/>
            <person name="Brown T."/>
            <person name="Cohen L."/>
        </authorList>
    </citation>
    <scope>NUCLEOTIDE SEQUENCE</scope>
    <source>
        <strain evidence="3">Isolate 1302-5</strain>
    </source>
</reference>
<protein>
    <recommendedName>
        <fullName evidence="2">Aminotransferase class I/classII large domain-containing protein</fullName>
    </recommendedName>
</protein>
<dbReference type="EMBL" id="HBKQ01012037">
    <property type="protein sequence ID" value="CAE2220559.1"/>
    <property type="molecule type" value="Transcribed_RNA"/>
</dbReference>
<feature type="domain" description="Aminotransferase class I/classII large" evidence="2">
    <location>
        <begin position="5"/>
        <end position="159"/>
    </location>
</feature>